<feature type="domain" description="F-box" evidence="1">
    <location>
        <begin position="1"/>
        <end position="27"/>
    </location>
</feature>
<dbReference type="InterPro" id="IPR036047">
    <property type="entry name" value="F-box-like_dom_sf"/>
</dbReference>
<dbReference type="Proteomes" id="UP001432027">
    <property type="component" value="Unassembled WGS sequence"/>
</dbReference>
<evidence type="ECO:0000313" key="3">
    <source>
        <dbReference type="Proteomes" id="UP001432027"/>
    </source>
</evidence>
<feature type="non-terminal residue" evidence="2">
    <location>
        <position position="1"/>
    </location>
</feature>
<evidence type="ECO:0000259" key="1">
    <source>
        <dbReference type="PROSITE" id="PS50181"/>
    </source>
</evidence>
<dbReference type="InterPro" id="IPR001810">
    <property type="entry name" value="F-box_dom"/>
</dbReference>
<dbReference type="CDD" id="cd09917">
    <property type="entry name" value="F-box_SF"/>
    <property type="match status" value="2"/>
</dbReference>
<feature type="non-terminal residue" evidence="2">
    <location>
        <position position="121"/>
    </location>
</feature>
<dbReference type="AlphaFoldDB" id="A0AAV5TSA7"/>
<dbReference type="SUPFAM" id="SSF81383">
    <property type="entry name" value="F-box domain"/>
    <property type="match status" value="1"/>
</dbReference>
<dbReference type="PROSITE" id="PS50181">
    <property type="entry name" value="FBOX"/>
    <property type="match status" value="1"/>
</dbReference>
<keyword evidence="3" id="KW-1185">Reference proteome</keyword>
<dbReference type="EMBL" id="BTSX01000004">
    <property type="protein sequence ID" value="GMS97378.1"/>
    <property type="molecule type" value="Genomic_DNA"/>
</dbReference>
<sequence>FNILGLPTELISHVFSFLSMEDRLRARVNKRLDAIELASKYYVECVLIEEMSLSKFASPSDRNCVGGGVNRDYFQFNILGLPTELISHSFSFMSMEDRLRARVNKRLNDIELKSKYHVERV</sequence>
<dbReference type="Pfam" id="PF00646">
    <property type="entry name" value="F-box"/>
    <property type="match status" value="2"/>
</dbReference>
<evidence type="ECO:0000313" key="2">
    <source>
        <dbReference type="EMBL" id="GMS97378.1"/>
    </source>
</evidence>
<accession>A0AAV5TSA7</accession>
<organism evidence="2 3">
    <name type="scientific">Pristionchus entomophagus</name>
    <dbReference type="NCBI Taxonomy" id="358040"/>
    <lineage>
        <taxon>Eukaryota</taxon>
        <taxon>Metazoa</taxon>
        <taxon>Ecdysozoa</taxon>
        <taxon>Nematoda</taxon>
        <taxon>Chromadorea</taxon>
        <taxon>Rhabditida</taxon>
        <taxon>Rhabditina</taxon>
        <taxon>Diplogasteromorpha</taxon>
        <taxon>Diplogasteroidea</taxon>
        <taxon>Neodiplogasteridae</taxon>
        <taxon>Pristionchus</taxon>
    </lineage>
</organism>
<proteinExistence type="predicted"/>
<comment type="caution">
    <text evidence="2">The sequence shown here is derived from an EMBL/GenBank/DDBJ whole genome shotgun (WGS) entry which is preliminary data.</text>
</comment>
<gene>
    <name evidence="2" type="ORF">PENTCL1PPCAC_19553</name>
</gene>
<name>A0AAV5TSA7_9BILA</name>
<reference evidence="2" key="1">
    <citation type="submission" date="2023-10" db="EMBL/GenBank/DDBJ databases">
        <title>Genome assembly of Pristionchus species.</title>
        <authorList>
            <person name="Yoshida K."/>
            <person name="Sommer R.J."/>
        </authorList>
    </citation>
    <scope>NUCLEOTIDE SEQUENCE</scope>
    <source>
        <strain evidence="2">RS0144</strain>
    </source>
</reference>
<dbReference type="SMART" id="SM00256">
    <property type="entry name" value="FBOX"/>
    <property type="match status" value="2"/>
</dbReference>
<protein>
    <recommendedName>
        <fullName evidence="1">F-box domain-containing protein</fullName>
    </recommendedName>
</protein>